<dbReference type="InterPro" id="IPR036188">
    <property type="entry name" value="FAD/NAD-bd_sf"/>
</dbReference>
<dbReference type="GO" id="GO:0005829">
    <property type="term" value="C:cytosol"/>
    <property type="evidence" value="ECO:0007669"/>
    <property type="project" value="TreeGrafter"/>
</dbReference>
<dbReference type="GO" id="GO:0005634">
    <property type="term" value="C:nucleus"/>
    <property type="evidence" value="ECO:0007669"/>
    <property type="project" value="TreeGrafter"/>
</dbReference>
<accession>A0A9N8YMF2</accession>
<dbReference type="PIRSF" id="PIRSF016550">
    <property type="entry name" value="Rab_ger_ger_transf_A_euk"/>
    <property type="match status" value="1"/>
</dbReference>
<keyword evidence="3 5" id="KW-0343">GTPase activation</keyword>
<dbReference type="PRINTS" id="PR00891">
    <property type="entry name" value="RABGDIREP"/>
</dbReference>
<evidence type="ECO:0000313" key="6">
    <source>
        <dbReference type="EMBL" id="CAG8439077.1"/>
    </source>
</evidence>
<comment type="function">
    <text evidence="5">Substrate-binding subunit of the Rab geranylgeranyltransferase (GGTase) complex. Binds unprenylated Rab proteins.</text>
</comment>
<dbReference type="GO" id="GO:0005096">
    <property type="term" value="F:GTPase activator activity"/>
    <property type="evidence" value="ECO:0007669"/>
    <property type="project" value="UniProtKB-UniRule"/>
</dbReference>
<dbReference type="AlphaFoldDB" id="A0A9N8YMF2"/>
<evidence type="ECO:0000256" key="3">
    <source>
        <dbReference type="ARBA" id="ARBA00022468"/>
    </source>
</evidence>
<name>A0A9N8YMF2_9GLOM</name>
<dbReference type="SUPFAM" id="SSF51905">
    <property type="entry name" value="FAD/NAD(P)-binding domain"/>
    <property type="match status" value="1"/>
</dbReference>
<dbReference type="OrthoDB" id="9446342at2759"/>
<dbReference type="GO" id="GO:0005092">
    <property type="term" value="F:GDP-dissociation inhibitor activity"/>
    <property type="evidence" value="ECO:0007669"/>
    <property type="project" value="InterPro"/>
</dbReference>
<comment type="subcellular location">
    <subcellularLocation>
        <location evidence="1 5">Cytoplasm</location>
    </subcellularLocation>
</comment>
<comment type="caution">
    <text evidence="6">The sequence shown here is derived from an EMBL/GenBank/DDBJ whole genome shotgun (WGS) entry which is preliminary data.</text>
</comment>
<dbReference type="Gene3D" id="3.30.519.10">
    <property type="entry name" value="Guanine Nucleotide Dissociation Inhibitor, domain 2"/>
    <property type="match status" value="1"/>
</dbReference>
<dbReference type="FunFam" id="1.10.405.10:FF:000003">
    <property type="entry name" value="Rab proteins geranylgeranyltransferase component A"/>
    <property type="match status" value="1"/>
</dbReference>
<dbReference type="PANTHER" id="PTHR11787">
    <property type="entry name" value="RAB GDP-DISSOCIATION INHIBITOR"/>
    <property type="match status" value="1"/>
</dbReference>
<dbReference type="PRINTS" id="PR00893">
    <property type="entry name" value="RABESCORT"/>
</dbReference>
<gene>
    <name evidence="6" type="ORF">AMORRO_LOCUS140</name>
</gene>
<dbReference type="SUPFAM" id="SSF54373">
    <property type="entry name" value="FAD-linked reductases, C-terminal domain"/>
    <property type="match status" value="1"/>
</dbReference>
<evidence type="ECO:0000313" key="7">
    <source>
        <dbReference type="Proteomes" id="UP000789342"/>
    </source>
</evidence>
<keyword evidence="7" id="KW-1185">Reference proteome</keyword>
<evidence type="ECO:0000256" key="2">
    <source>
        <dbReference type="ARBA" id="ARBA00005593"/>
    </source>
</evidence>
<proteinExistence type="inferred from homology"/>
<comment type="similarity">
    <text evidence="2 5">Belongs to the Rab GDI family.</text>
</comment>
<evidence type="ECO:0000256" key="5">
    <source>
        <dbReference type="PIRNR" id="PIRNR016550"/>
    </source>
</evidence>
<dbReference type="Pfam" id="PF00996">
    <property type="entry name" value="GDI"/>
    <property type="match status" value="2"/>
</dbReference>
<dbReference type="GO" id="GO:0006886">
    <property type="term" value="P:intracellular protein transport"/>
    <property type="evidence" value="ECO:0007669"/>
    <property type="project" value="InterPro"/>
</dbReference>
<reference evidence="6" key="1">
    <citation type="submission" date="2021-06" db="EMBL/GenBank/DDBJ databases">
        <authorList>
            <person name="Kallberg Y."/>
            <person name="Tangrot J."/>
            <person name="Rosling A."/>
        </authorList>
    </citation>
    <scope>NUCLEOTIDE SEQUENCE</scope>
    <source>
        <strain evidence="6">CL551</strain>
    </source>
</reference>
<keyword evidence="4 5" id="KW-0963">Cytoplasm</keyword>
<dbReference type="InterPro" id="IPR001738">
    <property type="entry name" value="Rab_escort"/>
</dbReference>
<dbReference type="GO" id="GO:0016192">
    <property type="term" value="P:vesicle-mediated transport"/>
    <property type="evidence" value="ECO:0007669"/>
    <property type="project" value="TreeGrafter"/>
</dbReference>
<evidence type="ECO:0000256" key="1">
    <source>
        <dbReference type="ARBA" id="ARBA00004496"/>
    </source>
</evidence>
<dbReference type="GO" id="GO:0005968">
    <property type="term" value="C:Rab-protein geranylgeranyltransferase complex"/>
    <property type="evidence" value="ECO:0007669"/>
    <property type="project" value="UniProtKB-UniRule"/>
</dbReference>
<dbReference type="InterPro" id="IPR018203">
    <property type="entry name" value="GDP_dissociation_inhibitor"/>
</dbReference>
<sequence length="630" mass="71004">MSQPLEVTEYDVIILGTGLVESILAGALARIGKSVLHLDANGLYGGNWCSLNFRELLDWVHNMQDPPNPLDGDDQESIEGMQALSTNFPIVRQQAYSTLEYEIYSIVKSDDVSQKSDEYEGPSNSQSELVTDANSAKIVPDYDALARYLLNSEESEQNDAIAKVITEQFKSKILDRTRENEEAIAVESSRLSHLLQLHKDSENISEETVRHVSTSLSNFERIETLATLLNESKKYNLDLVPKMLPCRGEFIDTLISSGVSRYLDFKAMDKTYIYSDGTFDKVPCSKDDVFTSQTISFVEKRTLMRFLTFALDYSSSPEVYSGFEEKSYVTFLREKFNIEGKLLSAVLYAISLIQTEESGVNTMQGLEKTQRYLKSLGRYGNSAFLVALYGSVSEIAQGFCRICAVYGGIYMLDHPVKYILINENSNKFSGLVDVNDQQLSSTFLVATIDYLPTKFIKNEKWELTSRAIVITDKFIHEESGDVTMTVFPPDKVNNRYPINVLQFSAGTQTCPADKYVLYLSTKACGRSAKEDLINALEKLINIPTNDNQGKSTNEEENLKSNPLFALFYRYECRVFTPDLPDNIIVADDPNSSLDCESAMILAKKHFERMCPNEEFFPPGPDPDEDEFNLD</sequence>
<dbReference type="GO" id="GO:0007264">
    <property type="term" value="P:small GTPase-mediated signal transduction"/>
    <property type="evidence" value="ECO:0007669"/>
    <property type="project" value="UniProtKB-UniRule"/>
</dbReference>
<dbReference type="PANTHER" id="PTHR11787:SF4">
    <property type="entry name" value="CHM, RAB ESCORT PROTEIN 1"/>
    <property type="match status" value="1"/>
</dbReference>
<dbReference type="EMBL" id="CAJVPV010000027">
    <property type="protein sequence ID" value="CAG8439077.1"/>
    <property type="molecule type" value="Genomic_DNA"/>
</dbReference>
<organism evidence="6 7">
    <name type="scientific">Acaulospora morrowiae</name>
    <dbReference type="NCBI Taxonomy" id="94023"/>
    <lineage>
        <taxon>Eukaryota</taxon>
        <taxon>Fungi</taxon>
        <taxon>Fungi incertae sedis</taxon>
        <taxon>Mucoromycota</taxon>
        <taxon>Glomeromycotina</taxon>
        <taxon>Glomeromycetes</taxon>
        <taxon>Diversisporales</taxon>
        <taxon>Acaulosporaceae</taxon>
        <taxon>Acaulospora</taxon>
    </lineage>
</organism>
<dbReference type="Proteomes" id="UP000789342">
    <property type="component" value="Unassembled WGS sequence"/>
</dbReference>
<evidence type="ECO:0000256" key="4">
    <source>
        <dbReference type="ARBA" id="ARBA00022490"/>
    </source>
</evidence>
<dbReference type="Gene3D" id="1.10.405.10">
    <property type="entry name" value="Guanine Nucleotide Dissociation Inhibitor, domain 1"/>
    <property type="match status" value="1"/>
</dbReference>
<protein>
    <recommendedName>
        <fullName evidence="5">Rab escort protein 1</fullName>
    </recommendedName>
</protein>
<dbReference type="Gene3D" id="3.50.50.60">
    <property type="entry name" value="FAD/NAD(P)-binding domain"/>
    <property type="match status" value="2"/>
</dbReference>